<dbReference type="Proteomes" id="UP000587211">
    <property type="component" value="Unassembled WGS sequence"/>
</dbReference>
<feature type="transmembrane region" description="Helical" evidence="1">
    <location>
        <begin position="45"/>
        <end position="78"/>
    </location>
</feature>
<evidence type="ECO:0000313" key="2">
    <source>
        <dbReference type="EMBL" id="MBD1269485.1"/>
    </source>
</evidence>
<dbReference type="Pfam" id="PF10724">
    <property type="entry name" value="DUF2516"/>
    <property type="match status" value="1"/>
</dbReference>
<proteinExistence type="predicted"/>
<keyword evidence="1" id="KW-0812">Transmembrane</keyword>
<dbReference type="RefSeq" id="WP_179427855.1">
    <property type="nucleotide sequence ID" value="NZ_BAAAMP010000002.1"/>
</dbReference>
<comment type="caution">
    <text evidence="2">The sequence shown here is derived from an EMBL/GenBank/DDBJ whole genome shotgun (WGS) entry which is preliminary data.</text>
</comment>
<accession>A0A8I0FVB7</accession>
<dbReference type="Proteomes" id="UP000659061">
    <property type="component" value="Unassembled WGS sequence"/>
</dbReference>
<reference evidence="2" key="2">
    <citation type="submission" date="2020-09" db="EMBL/GenBank/DDBJ databases">
        <title>Novel species in genus Aeromicrobium.</title>
        <authorList>
            <person name="Zhang G."/>
        </authorList>
    </citation>
    <scope>NUCLEOTIDE SEQUENCE</scope>
    <source>
        <strain evidence="2">SSW1-57</strain>
    </source>
</reference>
<name>A0A8I0FVB7_9ACTN</name>
<organism evidence="2 5">
    <name type="scientific">Aeromicrobium tamlense</name>
    <dbReference type="NCBI Taxonomy" id="375541"/>
    <lineage>
        <taxon>Bacteria</taxon>
        <taxon>Bacillati</taxon>
        <taxon>Actinomycetota</taxon>
        <taxon>Actinomycetes</taxon>
        <taxon>Propionibacteriales</taxon>
        <taxon>Nocardioidaceae</taxon>
        <taxon>Aeromicrobium</taxon>
    </lineage>
</organism>
<evidence type="ECO:0000313" key="4">
    <source>
        <dbReference type="Proteomes" id="UP000587211"/>
    </source>
</evidence>
<dbReference type="AlphaFoldDB" id="A0A8I0FVB7"/>
<protein>
    <submittedName>
        <fullName evidence="2">DUF2516 family protein</fullName>
    </submittedName>
</protein>
<keyword evidence="1" id="KW-0472">Membrane</keyword>
<dbReference type="InterPro" id="IPR019662">
    <property type="entry name" value="DUF2516"/>
</dbReference>
<reference evidence="3 4" key="1">
    <citation type="submission" date="2020-07" db="EMBL/GenBank/DDBJ databases">
        <title>Sequencing the genomes of 1000 actinobacteria strains.</title>
        <authorList>
            <person name="Klenk H.-P."/>
        </authorList>
    </citation>
    <scope>NUCLEOTIDE SEQUENCE [LARGE SCALE GENOMIC DNA]</scope>
    <source>
        <strain evidence="3 4">DSM 19087</strain>
    </source>
</reference>
<keyword evidence="4" id="KW-1185">Reference proteome</keyword>
<gene>
    <name evidence="3" type="ORF">BJ975_003236</name>
    <name evidence="2" type="ORF">IDH50_04515</name>
</gene>
<sequence length="85" mass="9515">MELALVTPAIWWLLLCTKVFALVDCVRRKPYDFEMAGTLPKNVWLIILPLAIFVDIIWRNPIGILPLAGTVAALVYLAQTRGSGY</sequence>
<keyword evidence="1" id="KW-1133">Transmembrane helix</keyword>
<dbReference type="EMBL" id="JACWMT010000001">
    <property type="protein sequence ID" value="MBD1269485.1"/>
    <property type="molecule type" value="Genomic_DNA"/>
</dbReference>
<evidence type="ECO:0000256" key="1">
    <source>
        <dbReference type="SAM" id="Phobius"/>
    </source>
</evidence>
<evidence type="ECO:0000313" key="3">
    <source>
        <dbReference type="EMBL" id="NYI39861.1"/>
    </source>
</evidence>
<dbReference type="EMBL" id="JACBZN010000001">
    <property type="protein sequence ID" value="NYI39861.1"/>
    <property type="molecule type" value="Genomic_DNA"/>
</dbReference>
<evidence type="ECO:0000313" key="5">
    <source>
        <dbReference type="Proteomes" id="UP000659061"/>
    </source>
</evidence>